<keyword evidence="4" id="KW-1185">Reference proteome</keyword>
<dbReference type="EMBL" id="AZHW01000094">
    <property type="protein sequence ID" value="ETX02921.1"/>
    <property type="molecule type" value="Genomic_DNA"/>
</dbReference>
<dbReference type="InterPro" id="IPR010799">
    <property type="entry name" value="MlrC_C"/>
</dbReference>
<dbReference type="Pfam" id="PF07171">
    <property type="entry name" value="MlrC_C"/>
    <property type="match status" value="1"/>
</dbReference>
<dbReference type="AlphaFoldDB" id="W4LYV9"/>
<feature type="domain" description="Microcystin LR degradation protein MlrC C-terminal" evidence="1">
    <location>
        <begin position="299"/>
        <end position="476"/>
    </location>
</feature>
<dbReference type="InterPro" id="IPR015995">
    <property type="entry name" value="MlrC_N"/>
</dbReference>
<dbReference type="Pfam" id="PF07364">
    <property type="entry name" value="DUF1485"/>
    <property type="match status" value="1"/>
</dbReference>
<evidence type="ECO:0000313" key="4">
    <source>
        <dbReference type="Proteomes" id="UP000019141"/>
    </source>
</evidence>
<gene>
    <name evidence="3" type="ORF">ETSY1_01800</name>
</gene>
<name>W4LYV9_ENTF1</name>
<accession>W4LYV9</accession>
<dbReference type="HOGENOM" id="CLU_028172_1_0_7"/>
<evidence type="ECO:0000259" key="1">
    <source>
        <dbReference type="Pfam" id="PF07171"/>
    </source>
</evidence>
<evidence type="ECO:0000259" key="2">
    <source>
        <dbReference type="Pfam" id="PF07364"/>
    </source>
</evidence>
<proteinExistence type="predicted"/>
<sequence>MRIVTGTISHETNVFSNIATDLEEFRKRGLVYGEELFDRFSGTKTAPGGIIEGCHMHGFELIPTVFAAAVPSGTITAEAFDILLNGLLNGVRNATAIDAVVLHLHGAGVSEVYPDIEGKVLEEIRQIVGGIPLVATFDFHANFTNRMVENADLLIGYDTYPHIDGYERAVEAVNLTARMLDGSFKPTKALRQPPMLPALQAQFTGRYPMAKLIEEAHRMEAMPGVETITVAAGFPWSDIPEAGMSFIVTTHDDQPLADSLAQSLSDMAWQMRRDFLVSPMPVHEALRHAKTATATPVVLADIGDNPGGGSPEDGTYVLEAILEEGLEGGVLAVIWDPEIVTQALDAGEGQAITIELGGHTDDLHGAPLTVTARVKSLADGTFTNEGPMGTGAQSDMGPTAVLDIEGNDIIVTSKRQQPTDLQLYKSLGIDPGTKRFIAVKSSVHFRAAHEPIAAEVIELDTPGLTSPRLTGFGFKNVRRPIFPLDAEMLGITELKTMDQD</sequence>
<feature type="domain" description="Microcystin LR degradation protein MlrC N-terminal" evidence="2">
    <location>
        <begin position="2"/>
        <end position="289"/>
    </location>
</feature>
<dbReference type="InterPro" id="IPR009197">
    <property type="entry name" value="MlrC"/>
</dbReference>
<protein>
    <submittedName>
        <fullName evidence="3">Uncharacterized protein</fullName>
    </submittedName>
</protein>
<dbReference type="Proteomes" id="UP000019141">
    <property type="component" value="Unassembled WGS sequence"/>
</dbReference>
<organism evidence="3 4">
    <name type="scientific">Entotheonella factor</name>
    <dbReference type="NCBI Taxonomy" id="1429438"/>
    <lineage>
        <taxon>Bacteria</taxon>
        <taxon>Pseudomonadati</taxon>
        <taxon>Nitrospinota/Tectimicrobiota group</taxon>
        <taxon>Candidatus Tectimicrobiota</taxon>
        <taxon>Candidatus Entotheonellia</taxon>
        <taxon>Candidatus Entotheonellales</taxon>
        <taxon>Candidatus Entotheonellaceae</taxon>
        <taxon>Candidatus Entotheonella</taxon>
    </lineage>
</organism>
<reference evidence="3 4" key="1">
    <citation type="journal article" date="2014" name="Nature">
        <title>An environmental bacterial taxon with a large and distinct metabolic repertoire.</title>
        <authorList>
            <person name="Wilson M.C."/>
            <person name="Mori T."/>
            <person name="Ruckert C."/>
            <person name="Uria A.R."/>
            <person name="Helf M.J."/>
            <person name="Takada K."/>
            <person name="Gernert C."/>
            <person name="Steffens U.A."/>
            <person name="Heycke N."/>
            <person name="Schmitt S."/>
            <person name="Rinke C."/>
            <person name="Helfrich E.J."/>
            <person name="Brachmann A.O."/>
            <person name="Gurgui C."/>
            <person name="Wakimoto T."/>
            <person name="Kracht M."/>
            <person name="Crusemann M."/>
            <person name="Hentschel U."/>
            <person name="Abe I."/>
            <person name="Matsunaga S."/>
            <person name="Kalinowski J."/>
            <person name="Takeyama H."/>
            <person name="Piel J."/>
        </authorList>
    </citation>
    <scope>NUCLEOTIDE SEQUENCE [LARGE SCALE GENOMIC DNA]</scope>
    <source>
        <strain evidence="4">TSY1</strain>
    </source>
</reference>
<comment type="caution">
    <text evidence="3">The sequence shown here is derived from an EMBL/GenBank/DDBJ whole genome shotgun (WGS) entry which is preliminary data.</text>
</comment>
<evidence type="ECO:0000313" key="3">
    <source>
        <dbReference type="EMBL" id="ETX02921.1"/>
    </source>
</evidence>
<dbReference type="PIRSF" id="PIRSF012702">
    <property type="entry name" value="UCP012702"/>
    <property type="match status" value="1"/>
</dbReference>